<dbReference type="Pfam" id="PF04502">
    <property type="entry name" value="Saf4_Yju2"/>
    <property type="match status" value="1"/>
</dbReference>
<evidence type="ECO:0000313" key="3">
    <source>
        <dbReference type="EMBL" id="SHO78675.1"/>
    </source>
</evidence>
<dbReference type="VEuPathDB" id="FungiDB:MSYG_3022"/>
<accession>A0A1M8A857</accession>
<reference evidence="4" key="1">
    <citation type="journal article" date="2017" name="Nucleic Acids Res.">
        <title>Proteogenomics produces comprehensive and highly accurate protein-coding gene annotation in a complete genome assembly of Malassezia sympodialis.</title>
        <authorList>
            <person name="Zhu Y."/>
            <person name="Engstroem P.G."/>
            <person name="Tellgren-Roth C."/>
            <person name="Baudo C.D."/>
            <person name="Kennell J.C."/>
            <person name="Sun S."/>
            <person name="Billmyre R.B."/>
            <person name="Schroeder M.S."/>
            <person name="Andersson A."/>
            <person name="Holm T."/>
            <person name="Sigurgeirsson B."/>
            <person name="Wu G."/>
            <person name="Sankaranarayanan S.R."/>
            <person name="Siddharthan R."/>
            <person name="Sanyal K."/>
            <person name="Lundeberg J."/>
            <person name="Nystedt B."/>
            <person name="Boekhout T."/>
            <person name="Dawson T.L. Jr."/>
            <person name="Heitman J."/>
            <person name="Scheynius A."/>
            <person name="Lehtioe J."/>
        </authorList>
    </citation>
    <scope>NUCLEOTIDE SEQUENCE [LARGE SCALE GENOMIC DNA]</scope>
    <source>
        <strain evidence="4">ATCC 42132</strain>
    </source>
</reference>
<sequence>MQDFGMGRYRPHNEESEREEIHRSRPKSEGISHKSRVVRFEIPFHIWCGNCNIHIAQGVRFNATKKMVSQYYSTPIWSFLCKCHNCQAFFEIRTDPKNSQYVVESGARKRVTEWEPSEDDHVFGSDPSEKQDADAFALLEKEKLRKTQTAVHQDRVLELEKLSAEQWSDPFSKNAQMRKSFRREKRARLRRELQDADFRRTIGWDSSRILASPSSSEPGFTTPDIRRAWRQAQDGRRYKLSSNLEHTTQRPSPRITQGLSKAGQSLADRLMANTKSKREKSSR</sequence>
<name>A0A1M8A857_MALS4</name>
<evidence type="ECO:0000256" key="2">
    <source>
        <dbReference type="SAM" id="MobiDB-lite"/>
    </source>
</evidence>
<dbReference type="GO" id="GO:0005684">
    <property type="term" value="C:U2-type spliceosomal complex"/>
    <property type="evidence" value="ECO:0007669"/>
    <property type="project" value="TreeGrafter"/>
</dbReference>
<keyword evidence="4" id="KW-1185">Reference proteome</keyword>
<comment type="similarity">
    <text evidence="1">Belongs to the CWC16 family.</text>
</comment>
<evidence type="ECO:0000313" key="4">
    <source>
        <dbReference type="Proteomes" id="UP000186303"/>
    </source>
</evidence>
<dbReference type="AlphaFoldDB" id="A0A1M8A857"/>
<feature type="region of interest" description="Disordered" evidence="2">
    <location>
        <begin position="231"/>
        <end position="265"/>
    </location>
</feature>
<dbReference type="GO" id="GO:0000398">
    <property type="term" value="P:mRNA splicing, via spliceosome"/>
    <property type="evidence" value="ECO:0007669"/>
    <property type="project" value="InterPro"/>
</dbReference>
<dbReference type="GO" id="GO:0071014">
    <property type="term" value="C:post-mRNA release spliceosomal complex"/>
    <property type="evidence" value="ECO:0007669"/>
    <property type="project" value="TreeGrafter"/>
</dbReference>
<organism evidence="3 4">
    <name type="scientific">Malassezia sympodialis (strain ATCC 42132)</name>
    <name type="common">Atopic eczema-associated yeast</name>
    <dbReference type="NCBI Taxonomy" id="1230383"/>
    <lineage>
        <taxon>Eukaryota</taxon>
        <taxon>Fungi</taxon>
        <taxon>Dikarya</taxon>
        <taxon>Basidiomycota</taxon>
        <taxon>Ustilaginomycotina</taxon>
        <taxon>Malasseziomycetes</taxon>
        <taxon>Malasseziales</taxon>
        <taxon>Malasseziaceae</taxon>
        <taxon>Malassezia</taxon>
    </lineage>
</organism>
<protein>
    <submittedName>
        <fullName evidence="3">Similar to S.cerevisiae protein YJU2 (Essential protein required for pre-mRNA splicing)</fullName>
    </submittedName>
</protein>
<proteinExistence type="inferred from homology"/>
<feature type="compositionally biased region" description="Polar residues" evidence="2">
    <location>
        <begin position="240"/>
        <end position="263"/>
    </location>
</feature>
<dbReference type="STRING" id="1230383.A0A1M8A857"/>
<dbReference type="EMBL" id="LT671824">
    <property type="protein sequence ID" value="SHO78675.1"/>
    <property type="molecule type" value="Genomic_DNA"/>
</dbReference>
<feature type="compositionally biased region" description="Basic and acidic residues" evidence="2">
    <location>
        <begin position="11"/>
        <end position="28"/>
    </location>
</feature>
<dbReference type="Proteomes" id="UP000186303">
    <property type="component" value="Chromosome 4"/>
</dbReference>
<dbReference type="InterPro" id="IPR007590">
    <property type="entry name" value="Saf4/Yju2"/>
</dbReference>
<evidence type="ECO:0000256" key="1">
    <source>
        <dbReference type="ARBA" id="ARBA00005595"/>
    </source>
</evidence>
<dbReference type="OrthoDB" id="360327at2759"/>
<dbReference type="PANTHER" id="PTHR12111:SF2">
    <property type="entry name" value="SPLICING FACTOR YJU2B-RELATED"/>
    <property type="match status" value="1"/>
</dbReference>
<dbReference type="PANTHER" id="PTHR12111">
    <property type="entry name" value="SPLICING FACTOR YJU2"/>
    <property type="match status" value="1"/>
</dbReference>
<gene>
    <name evidence="3" type="ORF">MSYG_3022</name>
</gene>
<dbReference type="OMA" id="NCNIHIA"/>
<feature type="region of interest" description="Disordered" evidence="2">
    <location>
        <begin position="1"/>
        <end position="28"/>
    </location>
</feature>